<sequence length="155" mass="18126">MDWTIKLGVVSSVISIAGAVWSLFNVRIIRKTKKEIFSKFKVVKYSNINEKAKTTIYQVKKIALKNKIPKGINLFDINNSVNDYYEKIHEISNDIEKENSANLNNYISNLREKIMEVSKLNNNSSDLIEKYTQLYYIILQVDKEIDKFKQNIIEK</sequence>
<dbReference type="OrthoDB" id="1449921at2"/>
<organism evidence="2 3">
    <name type="scientific">Chryseobacterium hagamense</name>
    <dbReference type="NCBI Taxonomy" id="395935"/>
    <lineage>
        <taxon>Bacteria</taxon>
        <taxon>Pseudomonadati</taxon>
        <taxon>Bacteroidota</taxon>
        <taxon>Flavobacteriia</taxon>
        <taxon>Flavobacteriales</taxon>
        <taxon>Weeksellaceae</taxon>
        <taxon>Chryseobacterium group</taxon>
        <taxon>Chryseobacterium</taxon>
    </lineage>
</organism>
<gene>
    <name evidence="2" type="ORF">CHA01nite_17570</name>
</gene>
<keyword evidence="1" id="KW-0812">Transmembrane</keyword>
<dbReference type="RefSeq" id="WP_146940951.1">
    <property type="nucleotide sequence ID" value="NZ_BJYJ01000007.1"/>
</dbReference>
<keyword evidence="1" id="KW-1133">Transmembrane helix</keyword>
<keyword evidence="3" id="KW-1185">Reference proteome</keyword>
<dbReference type="Proteomes" id="UP000321863">
    <property type="component" value="Unassembled WGS sequence"/>
</dbReference>
<dbReference type="AlphaFoldDB" id="A0A511YLE1"/>
<evidence type="ECO:0000313" key="2">
    <source>
        <dbReference type="EMBL" id="GEN76017.1"/>
    </source>
</evidence>
<comment type="caution">
    <text evidence="2">The sequence shown here is derived from an EMBL/GenBank/DDBJ whole genome shotgun (WGS) entry which is preliminary data.</text>
</comment>
<keyword evidence="1" id="KW-0472">Membrane</keyword>
<dbReference type="EMBL" id="BJYJ01000007">
    <property type="protein sequence ID" value="GEN76017.1"/>
    <property type="molecule type" value="Genomic_DNA"/>
</dbReference>
<accession>A0A511YLE1</accession>
<name>A0A511YLE1_9FLAO</name>
<reference evidence="2 3" key="1">
    <citation type="submission" date="2019-07" db="EMBL/GenBank/DDBJ databases">
        <title>Whole genome shotgun sequence of Chryseobacterium hagamense NBRC 105253.</title>
        <authorList>
            <person name="Hosoyama A."/>
            <person name="Uohara A."/>
            <person name="Ohji S."/>
            <person name="Ichikawa N."/>
        </authorList>
    </citation>
    <scope>NUCLEOTIDE SEQUENCE [LARGE SCALE GENOMIC DNA]</scope>
    <source>
        <strain evidence="2 3">NBRC 105253</strain>
    </source>
</reference>
<feature type="transmembrane region" description="Helical" evidence="1">
    <location>
        <begin position="6"/>
        <end position="24"/>
    </location>
</feature>
<evidence type="ECO:0000256" key="1">
    <source>
        <dbReference type="SAM" id="Phobius"/>
    </source>
</evidence>
<protein>
    <submittedName>
        <fullName evidence="2">Uncharacterized protein</fullName>
    </submittedName>
</protein>
<proteinExistence type="predicted"/>
<evidence type="ECO:0000313" key="3">
    <source>
        <dbReference type="Proteomes" id="UP000321863"/>
    </source>
</evidence>